<evidence type="ECO:0000256" key="1">
    <source>
        <dbReference type="SAM" id="MobiDB-lite"/>
    </source>
</evidence>
<evidence type="ECO:0000313" key="4">
    <source>
        <dbReference type="EMBL" id="GBF87966.1"/>
    </source>
</evidence>
<protein>
    <recommendedName>
        <fullName evidence="3">Fungal lipase-type domain-containing protein</fullName>
    </recommendedName>
</protein>
<feature type="compositionally biased region" description="Pro residues" evidence="1">
    <location>
        <begin position="1100"/>
        <end position="1127"/>
    </location>
</feature>
<keyword evidence="5" id="KW-1185">Reference proteome</keyword>
<keyword evidence="2" id="KW-1133">Transmembrane helix</keyword>
<feature type="compositionally biased region" description="Basic residues" evidence="1">
    <location>
        <begin position="964"/>
        <end position="974"/>
    </location>
</feature>
<feature type="compositionally biased region" description="Gly residues" evidence="1">
    <location>
        <begin position="234"/>
        <end position="258"/>
    </location>
</feature>
<gene>
    <name evidence="4" type="ORF">Rsub_00678</name>
</gene>
<reference evidence="4 5" key="1">
    <citation type="journal article" date="2018" name="Sci. Rep.">
        <title>Raphidocelis subcapitata (=Pseudokirchneriella subcapitata) provides an insight into genome evolution and environmental adaptations in the Sphaeropleales.</title>
        <authorList>
            <person name="Suzuki S."/>
            <person name="Yamaguchi H."/>
            <person name="Nakajima N."/>
            <person name="Kawachi M."/>
        </authorList>
    </citation>
    <scope>NUCLEOTIDE SEQUENCE [LARGE SCALE GENOMIC DNA]</scope>
    <source>
        <strain evidence="4 5">NIES-35</strain>
    </source>
</reference>
<dbReference type="CDD" id="cd00519">
    <property type="entry name" value="Lipase_3"/>
    <property type="match status" value="1"/>
</dbReference>
<dbReference type="EMBL" id="BDRX01000003">
    <property type="protein sequence ID" value="GBF87966.1"/>
    <property type="molecule type" value="Genomic_DNA"/>
</dbReference>
<feature type="compositionally biased region" description="Gly residues" evidence="1">
    <location>
        <begin position="582"/>
        <end position="613"/>
    </location>
</feature>
<keyword evidence="2" id="KW-0812">Transmembrane</keyword>
<sequence>MEPFRPPVAKDAEETPAGGEDGGGVGGSGGSGGDDAWAGQHGVSGLGPVGAGRQLLRMETMTAAHTRQLLGALAAARDASGAALIALACNKNPKAAHPNHKNPPPPDASDYFCSGRAAFVTNAAVAAATTAVAAAALAAVARQLARSLSARLEWTARRRKVFATQSLQLAATLAGTASALAANALALGPGPAPCAARGRRAAIHWLSFARWSCVNCFLLALLVRAHNTTVLGGGAGGGGGGGRGGGAGGGGGGDGAVGGQASRPRRRPSSGIGGGGGGDAAAVAEAGEAPELGPSGASCGGLWGLAEAARLPPDAMVLDLPPLHAHWPKALLAAAFEGCLLALTLVDLEASAPGGPEAPFLSPDCSVRRDRPPGRGAAALLGALLALTAAYYLAWCALMWRSARLLRARPWQQFRMANTMLRMERLLGLWAFTLVAVSLVVFWFVDVSACSRYSAQYFGLPPVEIMWTAVAAIGAALVAPVPPPHDRRPRDGDGGREGGPAAAAGGGGGGGGAPGRSPLLVARLQDFAWTEGGLAECIEAREAATGGRTKGEPMFCFETAVKLFFWSCLAYEDFGDEERANGNGGSGNGNGGGGGGGGNGSGGGGGGGGGNGGPQPAAAALDAGVLEQLAKGMALYGLGVIHDPQSHVKALFAWGGSTVVVWRVAATAAGAANPAAAAAGAAADAASGVRGWLLEGRPKVHSGFMRCWRSRSRLDRRVLAMVSSLIDHAVGGPGSLKIYLTGHSLGGALATLCAYELLRRYRGALRPDQARPARRRLPLARMAPWAGNHAFARDYARTVPDTWHVINDQDVVPRGGKFWALYKRNGHRAIVNRAGDLIVRPTPFESSLVQAPLGSNPLHHLLAGYQASLTAVALGQLDARKRLPGGPAGLVELARACPIVVESMFRHGDARALIRWLGGRIVFAVRSRRPAPAAELALAGLARAPGGVGWAGGGAGAGEAARGAGRRRRRRGRRGAAAAAGEAPAGGVEGRAAVDAGAEAGAATEDGDAEGEEGRKAAAGDGTCGGGGASGGAGAGAGSVGDLEEGGVAAWEGRGGDNGSGGSGGGGWPLDWAWQLLGWLVRSPQLEGPAAAADAGRQAPLPPAQLPQPQPQPPPPPPPQQPPPPPQQQQQQQQQGGGADADAAVAAESRRGLAGAASAAAEDRRDVLGLSPWLPPAGAGAVRAVGDAAGGLAAALCGGCGEGLGVGGGGAPVPPAAEAQRAAAGGGSPPRRGGGRPGGAAAAGAGDDPRGAFHAVASLAAGAGPEAPFASDGSDDDGECLGPEAAAPAFAPAAAAALRRARSAPHALCADAAPAGAGAAAAPGGGARFVLSAATRHGSLPPPEYAEERALGGTALHSLPSLLQGAS</sequence>
<feature type="transmembrane region" description="Helical" evidence="2">
    <location>
        <begin position="377"/>
        <end position="400"/>
    </location>
</feature>
<keyword evidence="2" id="KW-0472">Membrane</keyword>
<feature type="domain" description="Fungal lipase-type" evidence="3">
    <location>
        <begin position="697"/>
        <end position="814"/>
    </location>
</feature>
<feature type="compositionally biased region" description="Low complexity" evidence="1">
    <location>
        <begin position="975"/>
        <end position="1004"/>
    </location>
</feature>
<feature type="region of interest" description="Disordered" evidence="1">
    <location>
        <begin position="481"/>
        <end position="512"/>
    </location>
</feature>
<comment type="caution">
    <text evidence="4">The sequence shown here is derived from an EMBL/GenBank/DDBJ whole genome shotgun (WGS) entry which is preliminary data.</text>
</comment>
<feature type="transmembrane region" description="Helical" evidence="2">
    <location>
        <begin position="119"/>
        <end position="140"/>
    </location>
</feature>
<proteinExistence type="predicted"/>
<accession>A0A2V0NKT5</accession>
<feature type="transmembrane region" description="Helical" evidence="2">
    <location>
        <begin position="426"/>
        <end position="445"/>
    </location>
</feature>
<dbReference type="InterPro" id="IPR029058">
    <property type="entry name" value="AB_hydrolase_fold"/>
</dbReference>
<dbReference type="GO" id="GO:0006629">
    <property type="term" value="P:lipid metabolic process"/>
    <property type="evidence" value="ECO:0007669"/>
    <property type="project" value="InterPro"/>
</dbReference>
<feature type="compositionally biased region" description="Low complexity" evidence="1">
    <location>
        <begin position="1128"/>
        <end position="1150"/>
    </location>
</feature>
<organism evidence="4 5">
    <name type="scientific">Raphidocelis subcapitata</name>
    <dbReference type="NCBI Taxonomy" id="307507"/>
    <lineage>
        <taxon>Eukaryota</taxon>
        <taxon>Viridiplantae</taxon>
        <taxon>Chlorophyta</taxon>
        <taxon>core chlorophytes</taxon>
        <taxon>Chlorophyceae</taxon>
        <taxon>CS clade</taxon>
        <taxon>Sphaeropleales</taxon>
        <taxon>Selenastraceae</taxon>
        <taxon>Raphidocelis</taxon>
    </lineage>
</organism>
<feature type="compositionally biased region" description="Gly residues" evidence="1">
    <location>
        <begin position="19"/>
        <end position="33"/>
    </location>
</feature>
<feature type="compositionally biased region" description="Low complexity" evidence="1">
    <location>
        <begin position="1087"/>
        <end position="1099"/>
    </location>
</feature>
<feature type="transmembrane region" description="Helical" evidence="2">
    <location>
        <begin position="202"/>
        <end position="223"/>
    </location>
</feature>
<feature type="region of interest" description="Disordered" evidence="1">
    <location>
        <begin position="1216"/>
        <end position="1247"/>
    </location>
</feature>
<name>A0A2V0NKT5_9CHLO</name>
<feature type="region of interest" description="Disordered" evidence="1">
    <location>
        <begin position="1"/>
        <end position="44"/>
    </location>
</feature>
<evidence type="ECO:0000256" key="2">
    <source>
        <dbReference type="SAM" id="Phobius"/>
    </source>
</evidence>
<feature type="region of interest" description="Disordered" evidence="1">
    <location>
        <begin position="1087"/>
        <end position="1150"/>
    </location>
</feature>
<dbReference type="PANTHER" id="PTHR45856:SF24">
    <property type="entry name" value="FUNGAL LIPASE-LIKE DOMAIN-CONTAINING PROTEIN"/>
    <property type="match status" value="1"/>
</dbReference>
<dbReference type="Gene3D" id="3.40.50.1820">
    <property type="entry name" value="alpha/beta hydrolase"/>
    <property type="match status" value="1"/>
</dbReference>
<dbReference type="InterPro" id="IPR051218">
    <property type="entry name" value="Sec_MonoDiacylglyc_Lipase"/>
</dbReference>
<dbReference type="PANTHER" id="PTHR45856">
    <property type="entry name" value="ALPHA/BETA-HYDROLASES SUPERFAMILY PROTEIN"/>
    <property type="match status" value="1"/>
</dbReference>
<feature type="transmembrane region" description="Helical" evidence="2">
    <location>
        <begin position="161"/>
        <end position="182"/>
    </location>
</feature>
<feature type="compositionally biased region" description="Basic and acidic residues" evidence="1">
    <location>
        <begin position="484"/>
        <end position="496"/>
    </location>
</feature>
<evidence type="ECO:0000259" key="3">
    <source>
        <dbReference type="Pfam" id="PF01764"/>
    </source>
</evidence>
<dbReference type="InterPro" id="IPR002921">
    <property type="entry name" value="Fungal_lipase-type"/>
</dbReference>
<feature type="transmembrane region" description="Helical" evidence="2">
    <location>
        <begin position="465"/>
        <end position="481"/>
    </location>
</feature>
<dbReference type="Proteomes" id="UP000247498">
    <property type="component" value="Unassembled WGS sequence"/>
</dbReference>
<dbReference type="Pfam" id="PF01764">
    <property type="entry name" value="Lipase_3"/>
    <property type="match status" value="1"/>
</dbReference>
<dbReference type="OrthoDB" id="514788at2759"/>
<feature type="region of interest" description="Disordered" evidence="1">
    <location>
        <begin position="234"/>
        <end position="281"/>
    </location>
</feature>
<dbReference type="SUPFAM" id="SSF53474">
    <property type="entry name" value="alpha/beta-Hydrolases"/>
    <property type="match status" value="1"/>
</dbReference>
<evidence type="ECO:0000313" key="5">
    <source>
        <dbReference type="Proteomes" id="UP000247498"/>
    </source>
</evidence>
<feature type="region of interest" description="Disordered" evidence="1">
    <location>
        <begin position="582"/>
        <end position="615"/>
    </location>
</feature>
<dbReference type="InParanoid" id="A0A2V0NKT5"/>
<feature type="region of interest" description="Disordered" evidence="1">
    <location>
        <begin position="952"/>
        <end position="1022"/>
    </location>
</feature>